<dbReference type="RefSeq" id="WP_052515641.1">
    <property type="nucleotide sequence ID" value="NZ_AZAC01000083.1"/>
</dbReference>
<proteinExistence type="predicted"/>
<dbReference type="AlphaFoldDB" id="A0A0D2HJ95"/>
<organism evidence="1 2">
    <name type="scientific">Dethiosulfatarculus sandiegensis</name>
    <dbReference type="NCBI Taxonomy" id="1429043"/>
    <lineage>
        <taxon>Bacteria</taxon>
        <taxon>Pseudomonadati</taxon>
        <taxon>Thermodesulfobacteriota</taxon>
        <taxon>Desulfarculia</taxon>
        <taxon>Desulfarculales</taxon>
        <taxon>Desulfarculaceae</taxon>
        <taxon>Dethiosulfatarculus</taxon>
    </lineage>
</organism>
<name>A0A0D2HJ95_9BACT</name>
<dbReference type="GO" id="GO:0008408">
    <property type="term" value="F:3'-5' exonuclease activity"/>
    <property type="evidence" value="ECO:0007669"/>
    <property type="project" value="InterPro"/>
</dbReference>
<dbReference type="FunCoup" id="A0A0D2HJ95">
    <property type="interactions" value="173"/>
</dbReference>
<dbReference type="InParanoid" id="A0A0D2HJ95"/>
<dbReference type="OrthoDB" id="9810148at2"/>
<dbReference type="GO" id="GO:0003887">
    <property type="term" value="F:DNA-directed DNA polymerase activity"/>
    <property type="evidence" value="ECO:0007669"/>
    <property type="project" value="InterPro"/>
</dbReference>
<evidence type="ECO:0000313" key="2">
    <source>
        <dbReference type="Proteomes" id="UP000032233"/>
    </source>
</evidence>
<comment type="caution">
    <text evidence="1">The sequence shown here is derived from an EMBL/GenBank/DDBJ whole genome shotgun (WGS) entry which is preliminary data.</text>
</comment>
<dbReference type="Pfam" id="PF13177">
    <property type="entry name" value="DNA_pol3_delta2"/>
    <property type="match status" value="1"/>
</dbReference>
<protein>
    <submittedName>
        <fullName evidence="1">DNA polymerase III subunit delta</fullName>
    </submittedName>
</protein>
<dbReference type="EMBL" id="AZAC01000083">
    <property type="protein sequence ID" value="KIX10748.1"/>
    <property type="molecule type" value="Genomic_DNA"/>
</dbReference>
<dbReference type="SUPFAM" id="SSF52540">
    <property type="entry name" value="P-loop containing nucleoside triphosphate hydrolases"/>
    <property type="match status" value="1"/>
</dbReference>
<dbReference type="PANTHER" id="PTHR11669:SF8">
    <property type="entry name" value="DNA POLYMERASE III SUBUNIT DELTA"/>
    <property type="match status" value="1"/>
</dbReference>
<reference evidence="1 2" key="1">
    <citation type="submission" date="2013-11" db="EMBL/GenBank/DDBJ databases">
        <title>Metagenomic analysis of a methanogenic consortium involved in long chain n-alkane degradation.</title>
        <authorList>
            <person name="Davidova I.A."/>
            <person name="Callaghan A.V."/>
            <person name="Wawrik B."/>
            <person name="Pruitt S."/>
            <person name="Marks C."/>
            <person name="Duncan K.E."/>
            <person name="Suflita J.M."/>
        </authorList>
    </citation>
    <scope>NUCLEOTIDE SEQUENCE [LARGE SCALE GENOMIC DNA]</scope>
    <source>
        <strain evidence="1 2">SPR</strain>
    </source>
</reference>
<dbReference type="GO" id="GO:0006261">
    <property type="term" value="P:DNA-templated DNA replication"/>
    <property type="evidence" value="ECO:0007669"/>
    <property type="project" value="TreeGrafter"/>
</dbReference>
<gene>
    <name evidence="1" type="ORF">X474_27850</name>
</gene>
<dbReference type="NCBIfam" id="TIGR00678">
    <property type="entry name" value="holB"/>
    <property type="match status" value="1"/>
</dbReference>
<dbReference type="STRING" id="1429043.X474_27850"/>
<sequence>MRLKGLLGQKRVTAQLEAEMAANRLAHAYLFVGPMGTGRGVAAKALFQAINCREKEGEHPCGRCPSCLRFLAGNHEDFLEVAPASDSVSAQIKVEQVREIIRTLSFAPFGKGWRVVLIRRAENLNPAGSGALLKTLEEPPKGNILVLTVQDPAAILPTLVSRCRRVNFKPLDQGIIIEELIRRGQDPVEAGLRAAMSSGSLGQALTLDQEKLFSDLRRFVFHLKEQSDPLKDWSYAEETVGSYKGSGHIDRQGLAAVLDLWGQYFRDQAVISTGKPEMTVLPPEFLGGLDPSRAVRGFTLVREAQQSILANAAPELTLVVLLGKLRDAAR</sequence>
<keyword evidence="2" id="KW-1185">Reference proteome</keyword>
<dbReference type="InterPro" id="IPR050238">
    <property type="entry name" value="DNA_Rep/Repair_Clamp_Loader"/>
</dbReference>
<dbReference type="Gene3D" id="3.40.50.300">
    <property type="entry name" value="P-loop containing nucleotide triphosphate hydrolases"/>
    <property type="match status" value="1"/>
</dbReference>
<accession>A0A0D2HJ95</accession>
<dbReference type="Proteomes" id="UP000032233">
    <property type="component" value="Unassembled WGS sequence"/>
</dbReference>
<dbReference type="InterPro" id="IPR004622">
    <property type="entry name" value="DNA_pol_HolB"/>
</dbReference>
<dbReference type="InterPro" id="IPR027417">
    <property type="entry name" value="P-loop_NTPase"/>
</dbReference>
<dbReference type="PANTHER" id="PTHR11669">
    <property type="entry name" value="REPLICATION FACTOR C / DNA POLYMERASE III GAMMA-TAU SUBUNIT"/>
    <property type="match status" value="1"/>
</dbReference>
<evidence type="ECO:0000313" key="1">
    <source>
        <dbReference type="EMBL" id="KIX10748.1"/>
    </source>
</evidence>